<feature type="transmembrane region" description="Helical" evidence="4">
    <location>
        <begin position="353"/>
        <end position="371"/>
    </location>
</feature>
<dbReference type="InterPro" id="IPR011701">
    <property type="entry name" value="MFS"/>
</dbReference>
<feature type="transmembrane region" description="Helical" evidence="4">
    <location>
        <begin position="377"/>
        <end position="397"/>
    </location>
</feature>
<protein>
    <submittedName>
        <fullName evidence="5">Sodium-dependent glucose transporter 1</fullName>
    </submittedName>
</protein>
<dbReference type="GO" id="GO:0022857">
    <property type="term" value="F:transmembrane transporter activity"/>
    <property type="evidence" value="ECO:0007669"/>
    <property type="project" value="InterPro"/>
</dbReference>
<dbReference type="AlphaFoldDB" id="F2UND1"/>
<feature type="transmembrane region" description="Helical" evidence="4">
    <location>
        <begin position="441"/>
        <end position="463"/>
    </location>
</feature>
<keyword evidence="2 4" id="KW-1133">Transmembrane helix</keyword>
<feature type="transmembrane region" description="Helical" evidence="4">
    <location>
        <begin position="323"/>
        <end position="341"/>
    </location>
</feature>
<keyword evidence="6" id="KW-1185">Reference proteome</keyword>
<evidence type="ECO:0000313" key="5">
    <source>
        <dbReference type="EMBL" id="EGD79136.1"/>
    </source>
</evidence>
<evidence type="ECO:0000256" key="3">
    <source>
        <dbReference type="ARBA" id="ARBA00023136"/>
    </source>
</evidence>
<dbReference type="OMA" id="IPWCKKA"/>
<dbReference type="OrthoDB" id="546893at2759"/>
<accession>F2UND1</accession>
<dbReference type="GeneID" id="16069765"/>
<feature type="transmembrane region" description="Helical" evidence="4">
    <location>
        <begin position="409"/>
        <end position="429"/>
    </location>
</feature>
<organism evidence="6">
    <name type="scientific">Salpingoeca rosetta (strain ATCC 50818 / BSB-021)</name>
    <dbReference type="NCBI Taxonomy" id="946362"/>
    <lineage>
        <taxon>Eukaryota</taxon>
        <taxon>Choanoflagellata</taxon>
        <taxon>Craspedida</taxon>
        <taxon>Salpingoecidae</taxon>
        <taxon>Salpingoeca</taxon>
    </lineage>
</organism>
<keyword evidence="1 4" id="KW-0812">Transmembrane</keyword>
<dbReference type="InterPro" id="IPR036259">
    <property type="entry name" value="MFS_trans_sf"/>
</dbReference>
<dbReference type="FunCoup" id="F2UND1">
    <property type="interactions" value="130"/>
</dbReference>
<feature type="transmembrane region" description="Helical" evidence="4">
    <location>
        <begin position="114"/>
        <end position="136"/>
    </location>
</feature>
<feature type="transmembrane region" description="Helical" evidence="4">
    <location>
        <begin position="21"/>
        <end position="41"/>
    </location>
</feature>
<dbReference type="eggNOG" id="ENOG502R5UW">
    <property type="taxonomic scope" value="Eukaryota"/>
</dbReference>
<keyword evidence="3 4" id="KW-0472">Membrane</keyword>
<dbReference type="KEGG" id="sre:PTSG_09866"/>
<dbReference type="Gene3D" id="1.20.1250.20">
    <property type="entry name" value="MFS general substrate transporter like domains"/>
    <property type="match status" value="2"/>
</dbReference>
<evidence type="ECO:0000313" key="6">
    <source>
        <dbReference type="Proteomes" id="UP000007799"/>
    </source>
</evidence>
<gene>
    <name evidence="5" type="ORF">PTSG_09866</name>
</gene>
<reference evidence="5" key="1">
    <citation type="submission" date="2009-08" db="EMBL/GenBank/DDBJ databases">
        <title>Annotation of Salpingoeca rosetta.</title>
        <authorList>
            <consortium name="The Broad Institute Genome Sequencing Platform"/>
            <person name="Russ C."/>
            <person name="Cuomo C."/>
            <person name="Burger G."/>
            <person name="Gray M.W."/>
            <person name="Holland P.W.H."/>
            <person name="King N."/>
            <person name="Lang F.B.F."/>
            <person name="Roger A.J."/>
            <person name="Ruiz-Trillo I."/>
            <person name="Young S.K."/>
            <person name="Zeng Q."/>
            <person name="Gargeya S."/>
            <person name="Alvarado L."/>
            <person name="Berlin A."/>
            <person name="Chapman S.B."/>
            <person name="Chen Z."/>
            <person name="Freedman E."/>
            <person name="Gellesch M."/>
            <person name="Goldberg J."/>
            <person name="Griggs A."/>
            <person name="Gujja S."/>
            <person name="Heilman E."/>
            <person name="Heiman D."/>
            <person name="Howarth C."/>
            <person name="Mehta T."/>
            <person name="Neiman D."/>
            <person name="Pearson M."/>
            <person name="Roberts A."/>
            <person name="Saif S."/>
            <person name="Shea T."/>
            <person name="Shenoy N."/>
            <person name="Sisk P."/>
            <person name="Stolte C."/>
            <person name="Sykes S."/>
            <person name="White J."/>
            <person name="Yandava C."/>
            <person name="Haas B."/>
            <person name="Nusbaum C."/>
            <person name="Birren B."/>
        </authorList>
    </citation>
    <scope>NUCLEOTIDE SEQUENCE [LARGE SCALE GENOMIC DNA]</scope>
    <source>
        <strain evidence="5">ATCC 50818</strain>
    </source>
</reference>
<feature type="transmembrane region" description="Helical" evidence="4">
    <location>
        <begin position="148"/>
        <end position="166"/>
    </location>
</feature>
<keyword evidence="5" id="KW-0813">Transport</keyword>
<evidence type="ECO:0000256" key="2">
    <source>
        <dbReference type="ARBA" id="ARBA00022989"/>
    </source>
</evidence>
<dbReference type="Proteomes" id="UP000007799">
    <property type="component" value="Unassembled WGS sequence"/>
</dbReference>
<evidence type="ECO:0000256" key="4">
    <source>
        <dbReference type="SAM" id="Phobius"/>
    </source>
</evidence>
<dbReference type="RefSeq" id="XP_004989221.1">
    <property type="nucleotide sequence ID" value="XM_004989164.1"/>
</dbReference>
<feature type="transmembrane region" description="Helical" evidence="4">
    <location>
        <begin position="229"/>
        <end position="248"/>
    </location>
</feature>
<proteinExistence type="predicted"/>
<dbReference type="InParanoid" id="F2UND1"/>
<dbReference type="SUPFAM" id="SSF103473">
    <property type="entry name" value="MFS general substrate transporter"/>
    <property type="match status" value="1"/>
</dbReference>
<dbReference type="EMBL" id="GL832984">
    <property type="protein sequence ID" value="EGD79136.1"/>
    <property type="molecule type" value="Genomic_DNA"/>
</dbReference>
<feature type="transmembrane region" description="Helical" evidence="4">
    <location>
        <begin position="279"/>
        <end position="298"/>
    </location>
</feature>
<feature type="transmembrane region" description="Helical" evidence="4">
    <location>
        <begin position="88"/>
        <end position="108"/>
    </location>
</feature>
<dbReference type="Pfam" id="PF07690">
    <property type="entry name" value="MFS_1"/>
    <property type="match status" value="1"/>
</dbReference>
<sequence length="555" mass="58679">MAKMKTAETPTAATLPRWLRLSLTATNYTAFFCLGLLLSLLGPTLLDLATRLDATIAHMALAFTARSLGYLLGSIVGGLIFDRTAYSATMLATTLLLAATGSFCVPLAKNVPVLAAVVSLQGLAMGFLDTGGNVLLIRCWKANCGPYLQGLHFCFGVGAFIAPLLAKQFIAQTSTIEGINCTATATSPPSTLATTPVTPLATTTTMTVAAGDGESGTVPPGFESHVATAYRIGASLLLPPALAFLALARFTPRDIMAGGHGGHGGDGAADATPKPRSRVYVVGLLSAAFLFFMLYVGTEVSYGGYIYSYTVKSCELQFSEHDGALVTSVYWGLFAVGRFFAIPLSTRFSPRTLVIVDLVGCMLASVAMACFPHNATVIWIGSGVFGFSMASIFPSGYHMVETYMDISNAATSILVVGAALGEMLIPLAVGTLFDRVGPETFLVIIVIVLSIATGVFLFMMAWVHHFNKHLTSSSSSARVTYNIVGADSMLMHELGGSAAFAITDSSDDDLDEDFALPPLDGAHMHAMVDDDDDDDDDDDEMVYDFAAGEMKRRLL</sequence>
<feature type="transmembrane region" description="Helical" evidence="4">
    <location>
        <begin position="61"/>
        <end position="81"/>
    </location>
</feature>
<keyword evidence="5" id="KW-0762">Sugar transport</keyword>
<evidence type="ECO:0000256" key="1">
    <source>
        <dbReference type="ARBA" id="ARBA00022692"/>
    </source>
</evidence>
<name>F2UND1_SALR5</name>
<dbReference type="PANTHER" id="PTHR23121:SF9">
    <property type="entry name" value="SODIUM-DEPENDENT GLUCOSE TRANSPORTER 1"/>
    <property type="match status" value="1"/>
</dbReference>
<dbReference type="PANTHER" id="PTHR23121">
    <property type="entry name" value="SODIUM-DEPENDENT GLUCOSE TRANSPORTER 1"/>
    <property type="match status" value="1"/>
</dbReference>
<dbReference type="FunFam" id="1.20.1250.20:FF:000508">
    <property type="entry name" value="Sodium-dependent glucose transporter 1"/>
    <property type="match status" value="1"/>
</dbReference>